<keyword evidence="4" id="KW-1185">Reference proteome</keyword>
<sequence>MTTSIKLVAAVIPPWTTSAPVKRLIATGRAQRGVSLVEALVALLVMSFGMVALVGILSSLRRAEDLARQRGEAQRIAQSEIARLRSFSVIDRPAAAAAGVVAFSDMGVGTTVTREETPPDSNVKYTVTQTSAWSATTPNLAEVRVSVTWNDRVGDAQVLALDTLIAAVDPVFGGGLAVPQPVGVTRQPANRSPDIPVGAKDLGDKTSAYKPSPGGGTAWVFDNQTGLITKSCSVSTGIATSAITSGDLTSCASVSNGLFVSGTIRFSMTAPPNARVPEATAAPAHAAVTLISTGHPAAPVCFDDSGTVPYAITYACLILGNTDTPSIWSGSIELTGIDTTTLPTPPYRVCRYTFDYNRNGTPDNEEHPATYANVAKSLPRQNFLVIAGAQSCPVDSSTFDPAARNFVNYTTKEQQPTRTP</sequence>
<dbReference type="PROSITE" id="PS00409">
    <property type="entry name" value="PROKAR_NTER_METHYL"/>
    <property type="match status" value="1"/>
</dbReference>
<reference evidence="3 4" key="1">
    <citation type="submission" date="2024-05" db="EMBL/GenBank/DDBJ databases">
        <title>Roseateles sp. DJS-2-20 16S ribosomal RNA gene Genome sequencing and assembly.</title>
        <authorList>
            <person name="Woo H."/>
        </authorList>
    </citation>
    <scope>NUCLEOTIDE SEQUENCE [LARGE SCALE GENOMIC DNA]</scope>
    <source>
        <strain evidence="3 4">DJS-2-20</strain>
    </source>
</reference>
<keyword evidence="2" id="KW-1133">Transmembrane helix</keyword>
<evidence type="ECO:0000313" key="4">
    <source>
        <dbReference type="Proteomes" id="UP001495147"/>
    </source>
</evidence>
<keyword evidence="2" id="KW-0812">Transmembrane</keyword>
<feature type="region of interest" description="Disordered" evidence="1">
    <location>
        <begin position="183"/>
        <end position="204"/>
    </location>
</feature>
<gene>
    <name evidence="3" type="ORF">ABDJ85_19965</name>
</gene>
<dbReference type="RefSeq" id="WP_347706574.1">
    <property type="nucleotide sequence ID" value="NZ_JBDPZD010000010.1"/>
</dbReference>
<comment type="caution">
    <text evidence="3">The sequence shown here is derived from an EMBL/GenBank/DDBJ whole genome shotgun (WGS) entry which is preliminary data.</text>
</comment>
<evidence type="ECO:0000256" key="2">
    <source>
        <dbReference type="SAM" id="Phobius"/>
    </source>
</evidence>
<dbReference type="InterPro" id="IPR012902">
    <property type="entry name" value="N_methyl_site"/>
</dbReference>
<accession>A0ABV0G7P8</accession>
<name>A0ABV0G7P8_9BURK</name>
<organism evidence="3 4">
    <name type="scientific">Roseateles paludis</name>
    <dbReference type="NCBI Taxonomy" id="3145238"/>
    <lineage>
        <taxon>Bacteria</taxon>
        <taxon>Pseudomonadati</taxon>
        <taxon>Pseudomonadota</taxon>
        <taxon>Betaproteobacteria</taxon>
        <taxon>Burkholderiales</taxon>
        <taxon>Sphaerotilaceae</taxon>
        <taxon>Roseateles</taxon>
    </lineage>
</organism>
<feature type="transmembrane region" description="Helical" evidence="2">
    <location>
        <begin position="39"/>
        <end position="60"/>
    </location>
</feature>
<dbReference type="Proteomes" id="UP001495147">
    <property type="component" value="Unassembled WGS sequence"/>
</dbReference>
<protein>
    <submittedName>
        <fullName evidence="3">Prepilin-type N-terminal cleavage/methylation domain-containing protein</fullName>
    </submittedName>
</protein>
<dbReference type="EMBL" id="JBDPZD010000010">
    <property type="protein sequence ID" value="MEO3693758.1"/>
    <property type="molecule type" value="Genomic_DNA"/>
</dbReference>
<dbReference type="Pfam" id="PF07963">
    <property type="entry name" value="N_methyl"/>
    <property type="match status" value="1"/>
</dbReference>
<proteinExistence type="predicted"/>
<evidence type="ECO:0000313" key="3">
    <source>
        <dbReference type="EMBL" id="MEO3693758.1"/>
    </source>
</evidence>
<evidence type="ECO:0000256" key="1">
    <source>
        <dbReference type="SAM" id="MobiDB-lite"/>
    </source>
</evidence>
<keyword evidence="2" id="KW-0472">Membrane</keyword>